<comment type="caution">
    <text evidence="1">The sequence shown here is derived from an EMBL/GenBank/DDBJ whole genome shotgun (WGS) entry which is preliminary data.</text>
</comment>
<dbReference type="Proteomes" id="UP001260980">
    <property type="component" value="Unassembled WGS sequence"/>
</dbReference>
<accession>A0ABU3RIV6</accession>
<protein>
    <submittedName>
        <fullName evidence="1">Uncharacterized protein</fullName>
    </submittedName>
</protein>
<proteinExistence type="predicted"/>
<dbReference type="RefSeq" id="WP_315954244.1">
    <property type="nucleotide sequence ID" value="NZ_JAWCUD010000009.1"/>
</dbReference>
<evidence type="ECO:0000313" key="2">
    <source>
        <dbReference type="Proteomes" id="UP001260980"/>
    </source>
</evidence>
<gene>
    <name evidence="1" type="ORF">RQP52_24360</name>
</gene>
<dbReference type="EMBL" id="JAWCUD010000009">
    <property type="protein sequence ID" value="MDU0204223.1"/>
    <property type="molecule type" value="Genomic_DNA"/>
</dbReference>
<reference evidence="1 2" key="1">
    <citation type="submission" date="2023-10" db="EMBL/GenBank/DDBJ databases">
        <title>Paenibacillus strain PFR10 Genome sequencing and assembly.</title>
        <authorList>
            <person name="Kim I."/>
        </authorList>
    </citation>
    <scope>NUCLEOTIDE SEQUENCE [LARGE SCALE GENOMIC DNA]</scope>
    <source>
        <strain evidence="1 2">PFR10</strain>
    </source>
</reference>
<organism evidence="1 2">
    <name type="scientific">Paenibacillus violae</name>
    <dbReference type="NCBI Taxonomy" id="3077234"/>
    <lineage>
        <taxon>Bacteria</taxon>
        <taxon>Bacillati</taxon>
        <taxon>Bacillota</taxon>
        <taxon>Bacilli</taxon>
        <taxon>Bacillales</taxon>
        <taxon>Paenibacillaceae</taxon>
        <taxon>Paenibacillus</taxon>
    </lineage>
</organism>
<keyword evidence="2" id="KW-1185">Reference proteome</keyword>
<sequence>MSIEKYERIVGKFKLYKLLDEGMKALKKQKVRPFREALADIEKGIPE</sequence>
<evidence type="ECO:0000313" key="1">
    <source>
        <dbReference type="EMBL" id="MDU0204223.1"/>
    </source>
</evidence>
<name>A0ABU3RIV6_9BACL</name>